<dbReference type="InterPro" id="IPR051159">
    <property type="entry name" value="Hexapeptide_acetyltransf"/>
</dbReference>
<accession>A0A934TZ04</accession>
<dbReference type="PANTHER" id="PTHR23416:SF23">
    <property type="entry name" value="ACETYLTRANSFERASE C18B11.09C-RELATED"/>
    <property type="match status" value="1"/>
</dbReference>
<organism evidence="4 5">
    <name type="scientific">Ruminococcus difficilis</name>
    <dbReference type="NCBI Taxonomy" id="2763069"/>
    <lineage>
        <taxon>Bacteria</taxon>
        <taxon>Bacillati</taxon>
        <taxon>Bacillota</taxon>
        <taxon>Clostridia</taxon>
        <taxon>Eubacteriales</taxon>
        <taxon>Oscillospiraceae</taxon>
        <taxon>Ruminococcus</taxon>
    </lineage>
</organism>
<evidence type="ECO:0000313" key="5">
    <source>
        <dbReference type="Proteomes" id="UP000633365"/>
    </source>
</evidence>
<dbReference type="CDD" id="cd03357">
    <property type="entry name" value="LbH_MAT_GAT"/>
    <property type="match status" value="1"/>
</dbReference>
<dbReference type="InterPro" id="IPR001451">
    <property type="entry name" value="Hexapep"/>
</dbReference>
<dbReference type="RefSeq" id="WP_201426696.1">
    <property type="nucleotide sequence ID" value="NZ_JAEQMG010000035.1"/>
</dbReference>
<comment type="similarity">
    <text evidence="1">Belongs to the transferase hexapeptide repeat family.</text>
</comment>
<dbReference type="Proteomes" id="UP000633365">
    <property type="component" value="Unassembled WGS sequence"/>
</dbReference>
<reference evidence="4" key="1">
    <citation type="submission" date="2021-01" db="EMBL/GenBank/DDBJ databases">
        <title>Genome public.</title>
        <authorList>
            <person name="Liu C."/>
            <person name="Sun Q."/>
        </authorList>
    </citation>
    <scope>NUCLEOTIDE SEQUENCE</scope>
    <source>
        <strain evidence="4">M6</strain>
    </source>
</reference>
<dbReference type="SUPFAM" id="SSF51161">
    <property type="entry name" value="Trimeric LpxA-like enzymes"/>
    <property type="match status" value="1"/>
</dbReference>
<dbReference type="PANTHER" id="PTHR23416">
    <property type="entry name" value="SIALIC ACID SYNTHASE-RELATED"/>
    <property type="match status" value="1"/>
</dbReference>
<keyword evidence="2" id="KW-0808">Transferase</keyword>
<dbReference type="EMBL" id="JAEQMG010000035">
    <property type="protein sequence ID" value="MBK6087388.1"/>
    <property type="molecule type" value="Genomic_DNA"/>
</dbReference>
<dbReference type="Gene3D" id="2.160.10.10">
    <property type="entry name" value="Hexapeptide repeat proteins"/>
    <property type="match status" value="1"/>
</dbReference>
<evidence type="ECO:0000256" key="2">
    <source>
        <dbReference type="ARBA" id="ARBA00022679"/>
    </source>
</evidence>
<protein>
    <submittedName>
        <fullName evidence="4">Sugar O-acetyltransferase</fullName>
    </submittedName>
</protein>
<keyword evidence="5" id="KW-1185">Reference proteome</keyword>
<keyword evidence="3" id="KW-0677">Repeat</keyword>
<evidence type="ECO:0000256" key="3">
    <source>
        <dbReference type="ARBA" id="ARBA00022737"/>
    </source>
</evidence>
<evidence type="ECO:0000313" key="4">
    <source>
        <dbReference type="EMBL" id="MBK6087388.1"/>
    </source>
</evidence>
<name>A0A934TZ04_9FIRM</name>
<dbReference type="Pfam" id="PF00132">
    <property type="entry name" value="Hexapep"/>
    <property type="match status" value="1"/>
</dbReference>
<gene>
    <name evidence="4" type="ORF">JKK62_01770</name>
</gene>
<dbReference type="InterPro" id="IPR011004">
    <property type="entry name" value="Trimer_LpxA-like_sf"/>
</dbReference>
<proteinExistence type="inferred from homology"/>
<dbReference type="InterPro" id="IPR018357">
    <property type="entry name" value="Hexapep_transf_CS"/>
</dbReference>
<comment type="caution">
    <text evidence="4">The sequence shown here is derived from an EMBL/GenBank/DDBJ whole genome shotgun (WGS) entry which is preliminary data.</text>
</comment>
<dbReference type="AlphaFoldDB" id="A0A934TZ04"/>
<sequence>MNTEEFIRIMDSGAEVQAGSDVHLHMTMLSNEAMKITAQLNNAYHTPEEIGVLMEELTGKPFPEGAYLFPPFYTDCGKNTTLGKNVFINTGCQFQDQGGITVGDGTLIGPKTVIATLNHQMDPDKRANLLPKPVKIGSKVWIGANVTILPGVTIGDGAVIAAGAVVNKDVGPNTVVGGVPAKFIKTIETRGERYEKDNRRTVVRHHDSSLGGVR</sequence>
<dbReference type="GO" id="GO:0008374">
    <property type="term" value="F:O-acyltransferase activity"/>
    <property type="evidence" value="ECO:0007669"/>
    <property type="project" value="TreeGrafter"/>
</dbReference>
<evidence type="ECO:0000256" key="1">
    <source>
        <dbReference type="ARBA" id="ARBA00007274"/>
    </source>
</evidence>
<dbReference type="PROSITE" id="PS00101">
    <property type="entry name" value="HEXAPEP_TRANSFERASES"/>
    <property type="match status" value="1"/>
</dbReference>